<reference evidence="1 2" key="1">
    <citation type="journal article" date="2016" name="Genome Biol. Evol.">
        <title>Divergent and convergent evolution of fungal pathogenicity.</title>
        <authorList>
            <person name="Shang Y."/>
            <person name="Xiao G."/>
            <person name="Zheng P."/>
            <person name="Cen K."/>
            <person name="Zhan S."/>
            <person name="Wang C."/>
        </authorList>
    </citation>
    <scope>NUCLEOTIDE SEQUENCE [LARGE SCALE GENOMIC DNA]</scope>
    <source>
        <strain evidence="1 2">RCEF 1005</strain>
    </source>
</reference>
<accession>A0A162K3D3</accession>
<name>A0A162K3D3_CORDF</name>
<evidence type="ECO:0000313" key="2">
    <source>
        <dbReference type="Proteomes" id="UP000076881"/>
    </source>
</evidence>
<protein>
    <submittedName>
        <fullName evidence="1">Uncharacterized protein</fullName>
    </submittedName>
</protein>
<dbReference type="STRING" id="1081108.A0A162K3D3"/>
<dbReference type="EMBL" id="AZHF01000003">
    <property type="protein sequence ID" value="OAA77352.1"/>
    <property type="molecule type" value="Genomic_DNA"/>
</dbReference>
<dbReference type="AlphaFoldDB" id="A0A162K3D3"/>
<sequence length="218" mass="24426">MPDWVSSVTTETIHSASSFGATIDKKSVDDEATVNAALITFANGFPLFGLGGGSNGRWDLYPRPFHVRDASNHEIAVCEARVDGTYRLGPEIKAIVEVKPFRRFAENDAQITMQEGAQMASWISECPPAQGTDHNGTYRRLLVSQDRDDIYFTVCTFSDEYIRYIRREMSQTQMIASRKNKSGFMTMKRQGPYKLGDPTMMRSVSKIILAFCLQGSLD</sequence>
<evidence type="ECO:0000313" key="1">
    <source>
        <dbReference type="EMBL" id="OAA77352.1"/>
    </source>
</evidence>
<organism evidence="1 2">
    <name type="scientific">Akanthomyces lecanii RCEF 1005</name>
    <dbReference type="NCBI Taxonomy" id="1081108"/>
    <lineage>
        <taxon>Eukaryota</taxon>
        <taxon>Fungi</taxon>
        <taxon>Dikarya</taxon>
        <taxon>Ascomycota</taxon>
        <taxon>Pezizomycotina</taxon>
        <taxon>Sordariomycetes</taxon>
        <taxon>Hypocreomycetidae</taxon>
        <taxon>Hypocreales</taxon>
        <taxon>Cordycipitaceae</taxon>
        <taxon>Akanthomyces</taxon>
        <taxon>Cordyceps confragosa</taxon>
    </lineage>
</organism>
<dbReference type="Proteomes" id="UP000076881">
    <property type="component" value="Unassembled WGS sequence"/>
</dbReference>
<comment type="caution">
    <text evidence="1">The sequence shown here is derived from an EMBL/GenBank/DDBJ whole genome shotgun (WGS) entry which is preliminary data.</text>
</comment>
<proteinExistence type="predicted"/>
<dbReference type="OrthoDB" id="3508621at2759"/>
<gene>
    <name evidence="1" type="ORF">LEL_04175</name>
</gene>
<keyword evidence="2" id="KW-1185">Reference proteome</keyword>